<dbReference type="PROSITE" id="PS51186">
    <property type="entry name" value="GNAT"/>
    <property type="match status" value="1"/>
</dbReference>
<evidence type="ECO:0000256" key="4">
    <source>
        <dbReference type="ARBA" id="ARBA00051334"/>
    </source>
</evidence>
<dbReference type="FunFam" id="3.40.630.30:FF:000026">
    <property type="entry name" value="Phosphinothricin acetyltransferase"/>
    <property type="match status" value="1"/>
</dbReference>
<dbReference type="InterPro" id="IPR016181">
    <property type="entry name" value="Acyl_CoA_acyltransferase"/>
</dbReference>
<comment type="catalytic activity">
    <reaction evidence="3">
        <text>L-methionine sulfoximine + acetyl-CoA = N-acetyl-L-methionine sulfoximine + CoA + H(+)</text>
        <dbReference type="Rhea" id="RHEA:47660"/>
        <dbReference type="ChEBI" id="CHEBI:15378"/>
        <dbReference type="ChEBI" id="CHEBI:57287"/>
        <dbReference type="ChEBI" id="CHEBI:57288"/>
        <dbReference type="ChEBI" id="CHEBI:87826"/>
        <dbReference type="ChEBI" id="CHEBI:87827"/>
    </reaction>
</comment>
<evidence type="ECO:0000256" key="3">
    <source>
        <dbReference type="ARBA" id="ARBA00050603"/>
    </source>
</evidence>
<comment type="catalytic activity">
    <reaction evidence="4">
        <text>L-methionine sulfone + acetyl-CoA = N-acetyl-L-methionine sulfone + CoA + H(+)</text>
        <dbReference type="Rhea" id="RHEA:47656"/>
        <dbReference type="ChEBI" id="CHEBI:15378"/>
        <dbReference type="ChEBI" id="CHEBI:57287"/>
        <dbReference type="ChEBI" id="CHEBI:57288"/>
        <dbReference type="ChEBI" id="CHEBI:87824"/>
        <dbReference type="ChEBI" id="CHEBI:87825"/>
    </reaction>
</comment>
<keyword evidence="2" id="KW-0012">Acyltransferase</keyword>
<evidence type="ECO:0000256" key="2">
    <source>
        <dbReference type="ARBA" id="ARBA00023315"/>
    </source>
</evidence>
<dbReference type="SUPFAM" id="SSF55729">
    <property type="entry name" value="Acyl-CoA N-acyltransferases (Nat)"/>
    <property type="match status" value="1"/>
</dbReference>
<dbReference type="PANTHER" id="PTHR43072:SF23">
    <property type="entry name" value="UPF0039 PROTEIN C11D3.02C"/>
    <property type="match status" value="1"/>
</dbReference>
<keyword evidence="7" id="KW-1185">Reference proteome</keyword>
<dbReference type="KEGG" id="bomb:GT348_06050"/>
<dbReference type="PANTHER" id="PTHR43072">
    <property type="entry name" value="N-ACETYLTRANSFERASE"/>
    <property type="match status" value="1"/>
</dbReference>
<dbReference type="Gene3D" id="3.40.630.30">
    <property type="match status" value="1"/>
</dbReference>
<dbReference type="Pfam" id="PF13420">
    <property type="entry name" value="Acetyltransf_4"/>
    <property type="match status" value="1"/>
</dbReference>
<dbReference type="AlphaFoldDB" id="A0A6P1NH78"/>
<reference evidence="6 7" key="1">
    <citation type="submission" date="2020-01" db="EMBL/GenBank/DDBJ databases">
        <title>Genome sequencing of strain KACC 21507.</title>
        <authorList>
            <person name="Heo J."/>
            <person name="Kim S.-J."/>
            <person name="Kim J.-S."/>
            <person name="Hong S.-B."/>
            <person name="Kwon S.-W."/>
        </authorList>
    </citation>
    <scope>NUCLEOTIDE SEQUENCE [LARGE SCALE GENOMIC DNA]</scope>
    <source>
        <strain evidence="6 7">KACC 21507</strain>
    </source>
</reference>
<organism evidence="6 7">
    <name type="scientific">Aristophania vespae</name>
    <dbReference type="NCBI Taxonomy" id="2697033"/>
    <lineage>
        <taxon>Bacteria</taxon>
        <taxon>Pseudomonadati</taxon>
        <taxon>Pseudomonadota</taxon>
        <taxon>Alphaproteobacteria</taxon>
        <taxon>Acetobacterales</taxon>
        <taxon>Acetobacteraceae</taxon>
        <taxon>Aristophania</taxon>
    </lineage>
</organism>
<feature type="domain" description="N-acetyltransferase" evidence="5">
    <location>
        <begin position="35"/>
        <end position="186"/>
    </location>
</feature>
<accession>A0A6P1NH78</accession>
<name>A0A6P1NH78_9PROT</name>
<dbReference type="InterPro" id="IPR000182">
    <property type="entry name" value="GNAT_dom"/>
</dbReference>
<evidence type="ECO:0000313" key="6">
    <source>
        <dbReference type="EMBL" id="QHI95864.1"/>
    </source>
</evidence>
<dbReference type="RefSeq" id="WP_160618939.1">
    <property type="nucleotide sequence ID" value="NZ_CP047652.1"/>
</dbReference>
<dbReference type="Proteomes" id="UP000463975">
    <property type="component" value="Chromosome"/>
</dbReference>
<evidence type="ECO:0000256" key="1">
    <source>
        <dbReference type="ARBA" id="ARBA00022679"/>
    </source>
</evidence>
<sequence>MIKNPEQKISPDVKDQLPDYKFVNCTLERHAKAIVDILNEAIINSTALYDYKPRSLESMVWWFISKEKNNFPVIGIEDSQGELVAFGTYGNFRAWPAYKYSVEHSVYVKKEARKRGLGRAILQKLVQTAQENDIHSLIGGIDASNECSIKLHESLGFKHAGTLHQVGYKFGRWLDLAFYEFILPTPSHPKEG</sequence>
<keyword evidence="1 6" id="KW-0808">Transferase</keyword>
<proteinExistence type="predicted"/>
<dbReference type="GO" id="GO:0016747">
    <property type="term" value="F:acyltransferase activity, transferring groups other than amino-acyl groups"/>
    <property type="evidence" value="ECO:0007669"/>
    <property type="project" value="InterPro"/>
</dbReference>
<evidence type="ECO:0000259" key="5">
    <source>
        <dbReference type="PROSITE" id="PS51186"/>
    </source>
</evidence>
<protein>
    <submittedName>
        <fullName evidence="6">GNAT family N-acetyltransferase</fullName>
    </submittedName>
</protein>
<gene>
    <name evidence="6" type="ORF">GT348_06050</name>
</gene>
<evidence type="ECO:0000313" key="7">
    <source>
        <dbReference type="Proteomes" id="UP000463975"/>
    </source>
</evidence>
<dbReference type="CDD" id="cd04301">
    <property type="entry name" value="NAT_SF"/>
    <property type="match status" value="1"/>
</dbReference>
<dbReference type="EMBL" id="CP047652">
    <property type="protein sequence ID" value="QHI95864.1"/>
    <property type="molecule type" value="Genomic_DNA"/>
</dbReference>